<evidence type="ECO:0000313" key="3">
    <source>
        <dbReference type="EMBL" id="ABM80581.1"/>
    </source>
</evidence>
<evidence type="ECO:0000256" key="1">
    <source>
        <dbReference type="ARBA" id="ARBA00022679"/>
    </source>
</evidence>
<dbReference type="eggNOG" id="arCOG00031">
    <property type="taxonomic scope" value="Archaea"/>
</dbReference>
<organism evidence="3 4">
    <name type="scientific">Hyperthermus butylicus (strain DSM 5456 / JCM 9403 / PLM1-5)</name>
    <dbReference type="NCBI Taxonomy" id="415426"/>
    <lineage>
        <taxon>Archaea</taxon>
        <taxon>Thermoproteota</taxon>
        <taxon>Thermoprotei</taxon>
        <taxon>Desulfurococcales</taxon>
        <taxon>Pyrodictiaceae</taxon>
        <taxon>Hyperthermus</taxon>
    </lineage>
</organism>
<dbReference type="GeneID" id="4782379"/>
<dbReference type="EnsemblBacteria" id="ABM80581">
    <property type="protein sequence ID" value="ABM80581"/>
    <property type="gene ID" value="Hbut_0727"/>
</dbReference>
<evidence type="ECO:0000256" key="2">
    <source>
        <dbReference type="ARBA" id="ARBA00022726"/>
    </source>
</evidence>
<protein>
    <submittedName>
        <fullName evidence="3">Conserved archaeal protein</fullName>
    </submittedName>
</protein>
<keyword evidence="1" id="KW-0808">Transferase</keyword>
<dbReference type="GO" id="GO:0016740">
    <property type="term" value="F:transferase activity"/>
    <property type="evidence" value="ECO:0007669"/>
    <property type="project" value="UniProtKB-KW"/>
</dbReference>
<sequence length="243" mass="27412">MSDKIAEEEIAKNPKFIMFNLLRILKFFYSFKELEKMLNIPSQVLWRYTTLRVTPEKETAQKIIAKINELKLIEKAVSKTITGKWELWEIFRNPGILELAALKIVNEFKKNRIDVVLPAPDPYSIALGSIIAAYLRARLCIPVRMFPPGNSLVEVYMPAPNMLDVAAIPRSCIPRKSKVLIVAATTENQSLIEAAVNLALKSRAEIRGLFSLEGSRDAMRRMLAERGQNDSKILVLVEAAESA</sequence>
<dbReference type="AlphaFoldDB" id="A2BKS0"/>
<dbReference type="Gene3D" id="3.40.50.2020">
    <property type="match status" value="1"/>
</dbReference>
<dbReference type="STRING" id="415426.Hbut_0727"/>
<keyword evidence="2" id="KW-0660">Purine salvage</keyword>
<reference evidence="3 4" key="1">
    <citation type="journal article" date="2007" name="Archaea">
        <title>The genome of Hyperthermus butylicus: a sulfur-reducing, peptide fermenting, neutrophilic Crenarchaeote growing up to 108 degrees C.</title>
        <authorList>
            <person name="Brugger K."/>
            <person name="Chen L."/>
            <person name="Stark M."/>
            <person name="Zibat A."/>
            <person name="Redder P."/>
            <person name="Ruepp A."/>
            <person name="Awayez M."/>
            <person name="She Q."/>
            <person name="Garrett R.A."/>
            <person name="Klenk H.P."/>
        </authorList>
    </citation>
    <scope>NUCLEOTIDE SEQUENCE [LARGE SCALE GENOMIC DNA]</scope>
    <source>
        <strain evidence="4">DSM 5456 / JCM 9403 / PLM1-5</strain>
    </source>
</reference>
<keyword evidence="4" id="KW-1185">Reference proteome</keyword>
<dbReference type="KEGG" id="hbu:Hbut_0727"/>
<dbReference type="InterPro" id="IPR029057">
    <property type="entry name" value="PRTase-like"/>
</dbReference>
<evidence type="ECO:0000313" key="4">
    <source>
        <dbReference type="Proteomes" id="UP000002593"/>
    </source>
</evidence>
<gene>
    <name evidence="3" type="ordered locus">Hbut_0727</name>
</gene>
<dbReference type="GO" id="GO:0006166">
    <property type="term" value="P:purine ribonucleoside salvage"/>
    <property type="evidence" value="ECO:0007669"/>
    <property type="project" value="UniProtKB-KW"/>
</dbReference>
<dbReference type="InterPro" id="IPR050118">
    <property type="entry name" value="Pur/Pyrimidine_PRTase"/>
</dbReference>
<dbReference type="OrthoDB" id="31418at2157"/>
<dbReference type="HOGENOM" id="CLU_086256_0_0_2"/>
<dbReference type="Proteomes" id="UP000002593">
    <property type="component" value="Chromosome"/>
</dbReference>
<accession>A2BKS0</accession>
<dbReference type="EMBL" id="CP000493">
    <property type="protein sequence ID" value="ABM80581.1"/>
    <property type="molecule type" value="Genomic_DNA"/>
</dbReference>
<dbReference type="PANTHER" id="PTHR43864">
    <property type="entry name" value="HYPOXANTHINE/GUANINE PHOSPHORIBOSYLTRANSFERASE"/>
    <property type="match status" value="1"/>
</dbReference>
<dbReference type="PANTHER" id="PTHR43864:SF1">
    <property type="entry name" value="XANTHINE PHOSPHORIBOSYLTRANSFERASE"/>
    <property type="match status" value="1"/>
</dbReference>
<name>A2BKS0_HYPBU</name>
<dbReference type="RefSeq" id="WP_011821899.1">
    <property type="nucleotide sequence ID" value="NC_008818.1"/>
</dbReference>
<proteinExistence type="predicted"/>